<dbReference type="AlphaFoldDB" id="A0A5P2CWC1"/>
<gene>
    <name evidence="1" type="ORF">DEJ49_17270</name>
</gene>
<organism evidence="1 2">
    <name type="scientific">Streptomyces venezuelae</name>
    <dbReference type="NCBI Taxonomy" id="54571"/>
    <lineage>
        <taxon>Bacteria</taxon>
        <taxon>Bacillati</taxon>
        <taxon>Actinomycetota</taxon>
        <taxon>Actinomycetes</taxon>
        <taxon>Kitasatosporales</taxon>
        <taxon>Streptomycetaceae</taxon>
        <taxon>Streptomyces</taxon>
    </lineage>
</organism>
<protein>
    <submittedName>
        <fullName evidence="1">Uncharacterized protein</fullName>
    </submittedName>
</protein>
<evidence type="ECO:0000313" key="1">
    <source>
        <dbReference type="EMBL" id="QES46048.1"/>
    </source>
</evidence>
<proteinExistence type="predicted"/>
<dbReference type="EMBL" id="CP029191">
    <property type="protein sequence ID" value="QES46048.1"/>
    <property type="molecule type" value="Genomic_DNA"/>
</dbReference>
<accession>A0A5P2CWC1</accession>
<sequence length="129" mass="14479">MSAADLQRGFWCECWAEDLTTPDHPMVKTAFGAYSAAQADGWLSTALRVITKELTPDAPTVTWDWLYESRIDTRRVLLNSEPRTLAVTYAGMHVTWTIRPVLFLPLADHQKPELMPYGAHLDSEPHGPG</sequence>
<dbReference type="Proteomes" id="UP000324015">
    <property type="component" value="Chromosome"/>
</dbReference>
<name>A0A5P2CWC1_STRVZ</name>
<evidence type="ECO:0000313" key="2">
    <source>
        <dbReference type="Proteomes" id="UP000324015"/>
    </source>
</evidence>
<reference evidence="1 2" key="1">
    <citation type="submission" date="2018-05" db="EMBL/GenBank/DDBJ databases">
        <title>Streptomyces venezuelae.</title>
        <authorList>
            <person name="Kim W."/>
            <person name="Lee N."/>
            <person name="Cho B.-K."/>
        </authorList>
    </citation>
    <scope>NUCLEOTIDE SEQUENCE [LARGE SCALE GENOMIC DNA]</scope>
    <source>
        <strain evidence="1 2">ATCC 14585</strain>
    </source>
</reference>